<keyword evidence="5 7" id="KW-1133">Transmembrane helix</keyword>
<accession>A0A7W7MPV7</accession>
<evidence type="ECO:0000256" key="7">
    <source>
        <dbReference type="RuleBase" id="RU363032"/>
    </source>
</evidence>
<evidence type="ECO:0000313" key="11">
    <source>
        <dbReference type="Proteomes" id="UP000578112"/>
    </source>
</evidence>
<dbReference type="PANTHER" id="PTHR30193:SF1">
    <property type="entry name" value="ABC TRANSPORTER PERMEASE PROTEIN YESP-RELATED"/>
    <property type="match status" value="1"/>
</dbReference>
<dbReference type="SUPFAM" id="SSF160964">
    <property type="entry name" value="MalF N-terminal region-like"/>
    <property type="match status" value="1"/>
</dbReference>
<dbReference type="EMBL" id="JACHNH010000001">
    <property type="protein sequence ID" value="MBB4762488.1"/>
    <property type="molecule type" value="Genomic_DNA"/>
</dbReference>
<dbReference type="SUPFAM" id="SSF161098">
    <property type="entry name" value="MetI-like"/>
    <property type="match status" value="1"/>
</dbReference>
<comment type="caution">
    <text evidence="10">The sequence shown here is derived from an EMBL/GenBank/DDBJ whole genome shotgun (WGS) entry which is preliminary data.</text>
</comment>
<feature type="region of interest" description="Disordered" evidence="8">
    <location>
        <begin position="1"/>
        <end position="29"/>
    </location>
</feature>
<dbReference type="InterPro" id="IPR051393">
    <property type="entry name" value="ABC_transporter_permease"/>
</dbReference>
<keyword evidence="11" id="KW-1185">Reference proteome</keyword>
<keyword evidence="6 7" id="KW-0472">Membrane</keyword>
<evidence type="ECO:0000256" key="8">
    <source>
        <dbReference type="SAM" id="MobiDB-lite"/>
    </source>
</evidence>
<evidence type="ECO:0000259" key="9">
    <source>
        <dbReference type="PROSITE" id="PS50928"/>
    </source>
</evidence>
<dbReference type="Proteomes" id="UP000578112">
    <property type="component" value="Unassembled WGS sequence"/>
</dbReference>
<dbReference type="InterPro" id="IPR000515">
    <property type="entry name" value="MetI-like"/>
</dbReference>
<feature type="transmembrane region" description="Helical" evidence="7">
    <location>
        <begin position="93"/>
        <end position="122"/>
    </location>
</feature>
<feature type="transmembrane region" description="Helical" evidence="7">
    <location>
        <begin position="37"/>
        <end position="63"/>
    </location>
</feature>
<keyword evidence="3" id="KW-1003">Cell membrane</keyword>
<dbReference type="RefSeq" id="WP_184993618.1">
    <property type="nucleotide sequence ID" value="NZ_BOMK01000012.1"/>
</dbReference>
<protein>
    <submittedName>
        <fullName evidence="10">Multiple sugar transport system permease protein</fullName>
    </submittedName>
</protein>
<organism evidence="10 11">
    <name type="scientific">Actinoplanes digitatis</name>
    <dbReference type="NCBI Taxonomy" id="1868"/>
    <lineage>
        <taxon>Bacteria</taxon>
        <taxon>Bacillati</taxon>
        <taxon>Actinomycetota</taxon>
        <taxon>Actinomycetes</taxon>
        <taxon>Micromonosporales</taxon>
        <taxon>Micromonosporaceae</taxon>
        <taxon>Actinoplanes</taxon>
    </lineage>
</organism>
<evidence type="ECO:0000256" key="4">
    <source>
        <dbReference type="ARBA" id="ARBA00022692"/>
    </source>
</evidence>
<feature type="transmembrane region" description="Helical" evidence="7">
    <location>
        <begin position="289"/>
        <end position="311"/>
    </location>
</feature>
<reference evidence="10 11" key="1">
    <citation type="submission" date="2020-08" db="EMBL/GenBank/DDBJ databases">
        <title>Sequencing the genomes of 1000 actinobacteria strains.</title>
        <authorList>
            <person name="Klenk H.-P."/>
        </authorList>
    </citation>
    <scope>NUCLEOTIDE SEQUENCE [LARGE SCALE GENOMIC DNA]</scope>
    <source>
        <strain evidence="10 11">DSM 43149</strain>
    </source>
</reference>
<dbReference type="GO" id="GO:0005886">
    <property type="term" value="C:plasma membrane"/>
    <property type="evidence" value="ECO:0007669"/>
    <property type="project" value="UniProtKB-SubCell"/>
</dbReference>
<keyword evidence="2 7" id="KW-0813">Transport</keyword>
<evidence type="ECO:0000256" key="1">
    <source>
        <dbReference type="ARBA" id="ARBA00004651"/>
    </source>
</evidence>
<dbReference type="PROSITE" id="PS50928">
    <property type="entry name" value="ABC_TM1"/>
    <property type="match status" value="1"/>
</dbReference>
<evidence type="ECO:0000313" key="10">
    <source>
        <dbReference type="EMBL" id="MBB4762488.1"/>
    </source>
</evidence>
<dbReference type="InterPro" id="IPR035906">
    <property type="entry name" value="MetI-like_sf"/>
</dbReference>
<feature type="transmembrane region" description="Helical" evidence="7">
    <location>
        <begin position="186"/>
        <end position="206"/>
    </location>
</feature>
<evidence type="ECO:0000256" key="3">
    <source>
        <dbReference type="ARBA" id="ARBA00022475"/>
    </source>
</evidence>
<sequence length="326" mass="36000">MTTVRPAHSRLRTVPAGPAERQGPRGRRRHSENLPGYVFLSPWLLGLFAITAIPMLLSLYLSFTDYDVLTPLSEANWVGWDNYKRMFTADPSYWHAVAVTCTFAFVAVPLKLAAALGVAMLLNRGIRGIGVFRGLFYLPSLLGGSVALAIVWVNMFNRDGAFNSFLGLFGIEGAPWVNDPAWALETLMLLAIWQFGAPMVIFLAGLKQVPTELYEAASVDGAGSWRQFRNVTLPMLSPVIFFNLVLETINGFQGFTSAFVLSNGTGGPVDSTLMYTLDLYIKGFVELDMGYASAMAWVFLLAIGLITVVLFRTGRFWVHYSDGEDR</sequence>
<evidence type="ECO:0000256" key="2">
    <source>
        <dbReference type="ARBA" id="ARBA00022448"/>
    </source>
</evidence>
<dbReference type="CDD" id="cd06261">
    <property type="entry name" value="TM_PBP2"/>
    <property type="match status" value="1"/>
</dbReference>
<keyword evidence="10" id="KW-0762">Sugar transport</keyword>
<comment type="subcellular location">
    <subcellularLocation>
        <location evidence="1 7">Cell membrane</location>
        <topology evidence="1 7">Multi-pass membrane protein</topology>
    </subcellularLocation>
</comment>
<gene>
    <name evidence="10" type="ORF">BJ971_003044</name>
</gene>
<keyword evidence="4 7" id="KW-0812">Transmembrane</keyword>
<evidence type="ECO:0000256" key="5">
    <source>
        <dbReference type="ARBA" id="ARBA00022989"/>
    </source>
</evidence>
<dbReference type="Gene3D" id="1.10.3720.10">
    <property type="entry name" value="MetI-like"/>
    <property type="match status" value="1"/>
</dbReference>
<feature type="transmembrane region" description="Helical" evidence="7">
    <location>
        <begin position="134"/>
        <end position="155"/>
    </location>
</feature>
<dbReference type="GO" id="GO:0055085">
    <property type="term" value="P:transmembrane transport"/>
    <property type="evidence" value="ECO:0007669"/>
    <property type="project" value="InterPro"/>
</dbReference>
<evidence type="ECO:0000256" key="6">
    <source>
        <dbReference type="ARBA" id="ARBA00023136"/>
    </source>
</evidence>
<dbReference type="PANTHER" id="PTHR30193">
    <property type="entry name" value="ABC TRANSPORTER PERMEASE PROTEIN"/>
    <property type="match status" value="1"/>
</dbReference>
<dbReference type="AlphaFoldDB" id="A0A7W7MPV7"/>
<proteinExistence type="inferred from homology"/>
<dbReference type="Pfam" id="PF00528">
    <property type="entry name" value="BPD_transp_1"/>
    <property type="match status" value="1"/>
</dbReference>
<feature type="domain" description="ABC transmembrane type-1" evidence="9">
    <location>
        <begin position="97"/>
        <end position="310"/>
    </location>
</feature>
<comment type="similarity">
    <text evidence="7">Belongs to the binding-protein-dependent transport system permease family.</text>
</comment>
<name>A0A7W7MPV7_9ACTN</name>